<reference evidence="3 4" key="1">
    <citation type="submission" date="2019-12" db="EMBL/GenBank/DDBJ databases">
        <authorList>
            <person name="Floudas D."/>
            <person name="Bentzer J."/>
            <person name="Ahren D."/>
            <person name="Johansson T."/>
            <person name="Persson P."/>
            <person name="Tunlid A."/>
        </authorList>
    </citation>
    <scope>NUCLEOTIDE SEQUENCE [LARGE SCALE GENOMIC DNA]</scope>
    <source>
        <strain evidence="3 4">CBS 102.39</strain>
    </source>
</reference>
<dbReference type="PANTHER" id="PTHR40465:SF1">
    <property type="entry name" value="DUF6534 DOMAIN-CONTAINING PROTEIN"/>
    <property type="match status" value="1"/>
</dbReference>
<evidence type="ECO:0000313" key="4">
    <source>
        <dbReference type="Proteomes" id="UP000521872"/>
    </source>
</evidence>
<keyword evidence="1" id="KW-1133">Transmembrane helix</keyword>
<sequence>MGAYDKTVGVLLVGIIFNTYLYGLVTYQFLVYKNTKFNDPMWIKSVVGALFVVDTIHSTVHIPLVYGDVTTLTLIFFQGSVRSLGNMRDKLCKPVEFSFWTIPFTAVATSLAAVFTQFFLGHRVYKLMRNRVLTGVIAFFSCSGFAFGVYSGVRSGIIKEVAHFAPLTPFVICWLGSQTIADLIITAALTYALSRSRTGLRRTDSIINRLIRGAIQTGLFAALFALGDLFSFVFHRDTNLYAMFAYPIGRIYTNTLLDTLNARAELRRLSTADISELEHELTDKRKTREESHTLGVMDSGRSGHVAVGHVKFWREENLTVGSLR</sequence>
<feature type="transmembrane region" description="Helical" evidence="1">
    <location>
        <begin position="6"/>
        <end position="30"/>
    </location>
</feature>
<evidence type="ECO:0000313" key="3">
    <source>
        <dbReference type="EMBL" id="KAF4611754.1"/>
    </source>
</evidence>
<organism evidence="3 4">
    <name type="scientific">Agrocybe pediades</name>
    <dbReference type="NCBI Taxonomy" id="84607"/>
    <lineage>
        <taxon>Eukaryota</taxon>
        <taxon>Fungi</taxon>
        <taxon>Dikarya</taxon>
        <taxon>Basidiomycota</taxon>
        <taxon>Agaricomycotina</taxon>
        <taxon>Agaricomycetes</taxon>
        <taxon>Agaricomycetidae</taxon>
        <taxon>Agaricales</taxon>
        <taxon>Agaricineae</taxon>
        <taxon>Strophariaceae</taxon>
        <taxon>Agrocybe</taxon>
    </lineage>
</organism>
<name>A0A8H4QIX5_9AGAR</name>
<evidence type="ECO:0000259" key="2">
    <source>
        <dbReference type="Pfam" id="PF20152"/>
    </source>
</evidence>
<protein>
    <recommendedName>
        <fullName evidence="2">DUF6534 domain-containing protein</fullName>
    </recommendedName>
</protein>
<feature type="transmembrane region" description="Helical" evidence="1">
    <location>
        <begin position="97"/>
        <end position="120"/>
    </location>
</feature>
<comment type="caution">
    <text evidence="3">The sequence shown here is derived from an EMBL/GenBank/DDBJ whole genome shotgun (WGS) entry which is preliminary data.</text>
</comment>
<proteinExistence type="predicted"/>
<dbReference type="AlphaFoldDB" id="A0A8H4QIX5"/>
<dbReference type="InterPro" id="IPR045339">
    <property type="entry name" value="DUF6534"/>
</dbReference>
<keyword evidence="1" id="KW-0472">Membrane</keyword>
<feature type="transmembrane region" description="Helical" evidence="1">
    <location>
        <begin position="165"/>
        <end position="193"/>
    </location>
</feature>
<dbReference type="Proteomes" id="UP000521872">
    <property type="component" value="Unassembled WGS sequence"/>
</dbReference>
<dbReference type="EMBL" id="JAACJL010000057">
    <property type="protein sequence ID" value="KAF4611754.1"/>
    <property type="molecule type" value="Genomic_DNA"/>
</dbReference>
<keyword evidence="4" id="KW-1185">Reference proteome</keyword>
<keyword evidence="1" id="KW-0812">Transmembrane</keyword>
<feature type="transmembrane region" description="Helical" evidence="1">
    <location>
        <begin position="132"/>
        <end position="153"/>
    </location>
</feature>
<feature type="domain" description="DUF6534" evidence="2">
    <location>
        <begin position="179"/>
        <end position="264"/>
    </location>
</feature>
<dbReference type="Pfam" id="PF20152">
    <property type="entry name" value="DUF6534"/>
    <property type="match status" value="1"/>
</dbReference>
<evidence type="ECO:0000256" key="1">
    <source>
        <dbReference type="SAM" id="Phobius"/>
    </source>
</evidence>
<dbReference type="PANTHER" id="PTHR40465">
    <property type="entry name" value="CHROMOSOME 1, WHOLE GENOME SHOTGUN SEQUENCE"/>
    <property type="match status" value="1"/>
</dbReference>
<gene>
    <name evidence="3" type="ORF">D9613_004245</name>
</gene>
<feature type="transmembrane region" description="Helical" evidence="1">
    <location>
        <begin position="42"/>
        <end position="66"/>
    </location>
</feature>
<accession>A0A8H4QIX5</accession>
<feature type="transmembrane region" description="Helical" evidence="1">
    <location>
        <begin position="214"/>
        <end position="234"/>
    </location>
</feature>